<dbReference type="AlphaFoldDB" id="A0A0D3G0P1"/>
<proteinExistence type="predicted"/>
<dbReference type="Gramene" id="OBART04G26680.1">
    <property type="protein sequence ID" value="OBART04G26680.1"/>
    <property type="gene ID" value="OBART04G26680"/>
</dbReference>
<dbReference type="PaxDb" id="65489-OBART04G26680.1"/>
<name>A0A0D3G0P1_9ORYZ</name>
<reference evidence="3" key="1">
    <citation type="journal article" date="2009" name="Rice">
        <title>De Novo Next Generation Sequencing of Plant Genomes.</title>
        <authorList>
            <person name="Rounsley S."/>
            <person name="Marri P.R."/>
            <person name="Yu Y."/>
            <person name="He R."/>
            <person name="Sisneros N."/>
            <person name="Goicoechea J.L."/>
            <person name="Lee S.J."/>
            <person name="Angelova A."/>
            <person name="Kudrna D."/>
            <person name="Luo M."/>
            <person name="Affourtit J."/>
            <person name="Desany B."/>
            <person name="Knight J."/>
            <person name="Niazi F."/>
            <person name="Egholm M."/>
            <person name="Wing R.A."/>
        </authorList>
    </citation>
    <scope>NUCLEOTIDE SEQUENCE [LARGE SCALE GENOMIC DNA]</scope>
    <source>
        <strain evidence="3">cv. IRGC 105608</strain>
    </source>
</reference>
<dbReference type="EnsemblPlants" id="OBART04G26680.1">
    <property type="protein sequence ID" value="OBART04G26680.1"/>
    <property type="gene ID" value="OBART04G26680"/>
</dbReference>
<feature type="domain" description="KIB1-4 beta-propeller" evidence="2">
    <location>
        <begin position="3"/>
        <end position="250"/>
    </location>
</feature>
<evidence type="ECO:0000313" key="3">
    <source>
        <dbReference type="EnsemblPlants" id="OBART04G26680.1"/>
    </source>
</evidence>
<dbReference type="PANTHER" id="PTHR33110">
    <property type="entry name" value="F-BOX/KELCH-REPEAT PROTEIN-RELATED"/>
    <property type="match status" value="1"/>
</dbReference>
<protein>
    <recommendedName>
        <fullName evidence="2">KIB1-4 beta-propeller domain-containing protein</fullName>
    </recommendedName>
</protein>
<organism evidence="3">
    <name type="scientific">Oryza barthii</name>
    <dbReference type="NCBI Taxonomy" id="65489"/>
    <lineage>
        <taxon>Eukaryota</taxon>
        <taxon>Viridiplantae</taxon>
        <taxon>Streptophyta</taxon>
        <taxon>Embryophyta</taxon>
        <taxon>Tracheophyta</taxon>
        <taxon>Spermatophyta</taxon>
        <taxon>Magnoliopsida</taxon>
        <taxon>Liliopsida</taxon>
        <taxon>Poales</taxon>
        <taxon>Poaceae</taxon>
        <taxon>BOP clade</taxon>
        <taxon>Oryzoideae</taxon>
        <taxon>Oryzeae</taxon>
        <taxon>Oryzinae</taxon>
        <taxon>Oryza</taxon>
    </lineage>
</organism>
<dbReference type="Pfam" id="PF03478">
    <property type="entry name" value="Beta-prop_KIB1-4"/>
    <property type="match status" value="1"/>
</dbReference>
<dbReference type="PANTHER" id="PTHR33110:SF39">
    <property type="entry name" value="OS04G0514700 PROTEIN"/>
    <property type="match status" value="1"/>
</dbReference>
<feature type="region of interest" description="Disordered" evidence="1">
    <location>
        <begin position="337"/>
        <end position="357"/>
    </location>
</feature>
<accession>A0A0D3G0P1</accession>
<keyword evidence="4" id="KW-1185">Reference proteome</keyword>
<sequence>MATVKLPMWTNPETITKVVMSASPAAADGDGGGGITVAAIARADPRFVARLGKIFVRHLPGRKKKKHHPDDDDNAWSDISRVFYVQDIVFLEGKLYAVTEAEEIFAFDDADIEHYSHLPSDQWRWTHVDKQVTAFGRTEFYLVACHTMGKVLVVSRDFGRARVPDTGGGRAAARYHTSRFKVYVVEEHDQLETWGSWRKKTRLTRIPRLRGHALFIGDASCQAFDVTSSGAGGKIAENQIWYVDDERNMVVTVAAGDGPVISSSWALRSVQSYDMRTSCFRRYQQKPHKPSSPWECVMLQRYLGVEAMVPPPVTEFGATLLLWEVINGMGATKEPTYYNSASRRRRRTTSTTTTEADDDGAADYHAVTVSVNVLNRDCLRFTQVGASVQEAKQMAAWEAVTFLRSRFRSVLDDSPWSSIPHYHSHASEIEYDEDFDDDFDYADL</sequence>
<reference evidence="3" key="2">
    <citation type="submission" date="2015-03" db="UniProtKB">
        <authorList>
            <consortium name="EnsemblPlants"/>
        </authorList>
    </citation>
    <scope>IDENTIFICATION</scope>
</reference>
<evidence type="ECO:0000313" key="4">
    <source>
        <dbReference type="Proteomes" id="UP000026960"/>
    </source>
</evidence>
<evidence type="ECO:0000259" key="2">
    <source>
        <dbReference type="Pfam" id="PF03478"/>
    </source>
</evidence>
<dbReference type="Proteomes" id="UP000026960">
    <property type="component" value="Chromosome 4"/>
</dbReference>
<dbReference type="InterPro" id="IPR005174">
    <property type="entry name" value="KIB1-4_b-propeller"/>
</dbReference>
<evidence type="ECO:0000256" key="1">
    <source>
        <dbReference type="SAM" id="MobiDB-lite"/>
    </source>
</evidence>
<dbReference type="HOGENOM" id="CLU_596396_0_0_1"/>